<accession>A0A2T2P1Z6</accession>
<feature type="compositionally biased region" description="Basic and acidic residues" evidence="2">
    <location>
        <begin position="315"/>
        <end position="329"/>
    </location>
</feature>
<reference evidence="4 5" key="1">
    <citation type="journal article" date="2018" name="Front. Microbiol.">
        <title>Genome-Wide Analysis of Corynespora cassiicola Leaf Fall Disease Putative Effectors.</title>
        <authorList>
            <person name="Lopez D."/>
            <person name="Ribeiro S."/>
            <person name="Label P."/>
            <person name="Fumanal B."/>
            <person name="Venisse J.S."/>
            <person name="Kohler A."/>
            <person name="de Oliveira R.R."/>
            <person name="Labutti K."/>
            <person name="Lipzen A."/>
            <person name="Lail K."/>
            <person name="Bauer D."/>
            <person name="Ohm R.A."/>
            <person name="Barry K.W."/>
            <person name="Spatafora J."/>
            <person name="Grigoriev I.V."/>
            <person name="Martin F.M."/>
            <person name="Pujade-Renaud V."/>
        </authorList>
    </citation>
    <scope>NUCLEOTIDE SEQUENCE [LARGE SCALE GENOMIC DNA]</scope>
    <source>
        <strain evidence="4 5">Philippines</strain>
    </source>
</reference>
<feature type="region of interest" description="Disordered" evidence="2">
    <location>
        <begin position="488"/>
        <end position="587"/>
    </location>
</feature>
<feature type="region of interest" description="Disordered" evidence="2">
    <location>
        <begin position="307"/>
        <end position="342"/>
    </location>
</feature>
<feature type="signal peptide" evidence="3">
    <location>
        <begin position="1"/>
        <end position="20"/>
    </location>
</feature>
<dbReference type="Proteomes" id="UP000240883">
    <property type="component" value="Unassembled WGS sequence"/>
</dbReference>
<evidence type="ECO:0000256" key="1">
    <source>
        <dbReference type="SAM" id="Coils"/>
    </source>
</evidence>
<evidence type="ECO:0000256" key="3">
    <source>
        <dbReference type="SAM" id="SignalP"/>
    </source>
</evidence>
<evidence type="ECO:0000313" key="4">
    <source>
        <dbReference type="EMBL" id="PSN71378.1"/>
    </source>
</evidence>
<feature type="coiled-coil region" evidence="1">
    <location>
        <begin position="231"/>
        <end position="265"/>
    </location>
</feature>
<organism evidence="4 5">
    <name type="scientific">Corynespora cassiicola Philippines</name>
    <dbReference type="NCBI Taxonomy" id="1448308"/>
    <lineage>
        <taxon>Eukaryota</taxon>
        <taxon>Fungi</taxon>
        <taxon>Dikarya</taxon>
        <taxon>Ascomycota</taxon>
        <taxon>Pezizomycotina</taxon>
        <taxon>Dothideomycetes</taxon>
        <taxon>Pleosporomycetidae</taxon>
        <taxon>Pleosporales</taxon>
        <taxon>Corynesporascaceae</taxon>
        <taxon>Corynespora</taxon>
    </lineage>
</organism>
<proteinExistence type="predicted"/>
<dbReference type="STRING" id="1448308.A0A2T2P1Z6"/>
<feature type="compositionally biased region" description="Polar residues" evidence="2">
    <location>
        <begin position="543"/>
        <end position="558"/>
    </location>
</feature>
<gene>
    <name evidence="4" type="ORF">BS50DRAFT_660478</name>
</gene>
<dbReference type="EMBL" id="KZ678131">
    <property type="protein sequence ID" value="PSN71378.1"/>
    <property type="molecule type" value="Genomic_DNA"/>
</dbReference>
<protein>
    <submittedName>
        <fullName evidence="4">Uncharacterized protein</fullName>
    </submittedName>
</protein>
<evidence type="ECO:0000313" key="5">
    <source>
        <dbReference type="Proteomes" id="UP000240883"/>
    </source>
</evidence>
<sequence>MLSFKKKVLSAWAWAAPALSAVLPTAHERDVGRVNGKLLDLDLQDSYAQATFSVPCNGCLGGDHTSHDDESLILSFKTEASPEACGNSNITLNGINLSQEWNGDFASGSGSYTGVTDFEENAWFLQHNWDLEWDSVCLHGEGEADDAAQVFTVNIKAIDGKPIDKPSGFTLSFKQLSPPELLRLEAAPNPSASNKENAESWREPPAHLRLIVPNAQGEVIQTTGGPPPASLEDDIRELRALQAEVQELQKAIKEKKKHIQKQLRKDVQTFKKELKDCDSITCVVKVVADKAHSAWRIVYVRFRPTHHHDHHHQMGRPEHDPYARVDRPGSHHHGPPPPPPPQSGYVLALEIVLGVLCCGCLFTLIHHRCSSLRTRTERAASREERRNARAYRRAARKLAWRKWWRGNWRDQERIEDYEEKRALIQQQEDVLEDVMQEEIRQLRNAHSVVQDIVTAEEGRAGPMHHSAHMACHCHSHYHHPGSYSPISTASTYPPTSIPELPSRPLSRTDSLPGYRSDVSGDPPAYEEDEDRSDYVVDGFRHYTPSTTSAGSSRWTPESSIIDVSPRPSAETLRYAETTETGVGDAKN</sequence>
<keyword evidence="5" id="KW-1185">Reference proteome</keyword>
<evidence type="ECO:0000256" key="2">
    <source>
        <dbReference type="SAM" id="MobiDB-lite"/>
    </source>
</evidence>
<dbReference type="AlphaFoldDB" id="A0A2T2P1Z6"/>
<keyword evidence="1" id="KW-0175">Coiled coil</keyword>
<name>A0A2T2P1Z6_CORCC</name>
<feature type="chain" id="PRO_5015442719" evidence="3">
    <location>
        <begin position="21"/>
        <end position="587"/>
    </location>
</feature>
<dbReference type="OrthoDB" id="4225201at2759"/>
<keyword evidence="3" id="KW-0732">Signal</keyword>